<accession>A0A382I573</accession>
<reference evidence="2" key="1">
    <citation type="submission" date="2018-05" db="EMBL/GenBank/DDBJ databases">
        <authorList>
            <person name="Lanie J.A."/>
            <person name="Ng W.-L."/>
            <person name="Kazmierczak K.M."/>
            <person name="Andrzejewski T.M."/>
            <person name="Davidsen T.M."/>
            <person name="Wayne K.J."/>
            <person name="Tettelin H."/>
            <person name="Glass J.I."/>
            <person name="Rusch D."/>
            <person name="Podicherti R."/>
            <person name="Tsui H.-C.T."/>
            <person name="Winkler M.E."/>
        </authorList>
    </citation>
    <scope>NUCLEOTIDE SEQUENCE</scope>
</reference>
<sequence length="51" mass="6062">WDYVDVILRFKGIVMPLFPCIFKLHTFLSVVRIYPKLKASVPSIYLRAFFL</sequence>
<dbReference type="AlphaFoldDB" id="A0A382I573"/>
<evidence type="ECO:0000256" key="1">
    <source>
        <dbReference type="SAM" id="Phobius"/>
    </source>
</evidence>
<keyword evidence="1" id="KW-0472">Membrane</keyword>
<name>A0A382I573_9ZZZZ</name>
<feature type="non-terminal residue" evidence="2">
    <location>
        <position position="1"/>
    </location>
</feature>
<gene>
    <name evidence="2" type="ORF">METZ01_LOCUS247552</name>
</gene>
<dbReference type="EMBL" id="UINC01065244">
    <property type="protein sequence ID" value="SVB94698.1"/>
    <property type="molecule type" value="Genomic_DNA"/>
</dbReference>
<protein>
    <submittedName>
        <fullName evidence="2">Uncharacterized protein</fullName>
    </submittedName>
</protein>
<feature type="transmembrane region" description="Helical" evidence="1">
    <location>
        <begin position="12"/>
        <end position="34"/>
    </location>
</feature>
<evidence type="ECO:0000313" key="2">
    <source>
        <dbReference type="EMBL" id="SVB94698.1"/>
    </source>
</evidence>
<keyword evidence="1" id="KW-1133">Transmembrane helix</keyword>
<proteinExistence type="predicted"/>
<organism evidence="2">
    <name type="scientific">marine metagenome</name>
    <dbReference type="NCBI Taxonomy" id="408172"/>
    <lineage>
        <taxon>unclassified sequences</taxon>
        <taxon>metagenomes</taxon>
        <taxon>ecological metagenomes</taxon>
    </lineage>
</organism>
<keyword evidence="1" id="KW-0812">Transmembrane</keyword>